<dbReference type="InParanoid" id="A0LPC9"/>
<dbReference type="AlphaFoldDB" id="A0LPC9"/>
<keyword evidence="3" id="KW-1185">Reference proteome</keyword>
<keyword evidence="1" id="KW-0732">Signal</keyword>
<proteinExistence type="predicted"/>
<protein>
    <recommendedName>
        <fullName evidence="4">Lipoprotein</fullName>
    </recommendedName>
</protein>
<gene>
    <name evidence="2" type="ordered locus">Sfum_3611</name>
</gene>
<dbReference type="EMBL" id="CP000478">
    <property type="protein sequence ID" value="ABK19281.1"/>
    <property type="molecule type" value="Genomic_DNA"/>
</dbReference>
<feature type="chain" id="PRO_5002626377" description="Lipoprotein" evidence="1">
    <location>
        <begin position="19"/>
        <end position="225"/>
    </location>
</feature>
<feature type="signal peptide" evidence="1">
    <location>
        <begin position="1"/>
        <end position="18"/>
    </location>
</feature>
<reference evidence="2 3" key="1">
    <citation type="submission" date="2006-10" db="EMBL/GenBank/DDBJ databases">
        <title>Complete sequence of Syntrophobacter fumaroxidans MPOB.</title>
        <authorList>
            <consortium name="US DOE Joint Genome Institute"/>
            <person name="Copeland A."/>
            <person name="Lucas S."/>
            <person name="Lapidus A."/>
            <person name="Barry K."/>
            <person name="Detter J.C."/>
            <person name="Glavina del Rio T."/>
            <person name="Hammon N."/>
            <person name="Israni S."/>
            <person name="Pitluck S."/>
            <person name="Goltsman E.G."/>
            <person name="Martinez M."/>
            <person name="Schmutz J."/>
            <person name="Larimer F."/>
            <person name="Land M."/>
            <person name="Hauser L."/>
            <person name="Kyrpides N."/>
            <person name="Kim E."/>
            <person name="Boone D.R."/>
            <person name="Brockman F."/>
            <person name="Culley D."/>
            <person name="Ferry J."/>
            <person name="Gunsalus R."/>
            <person name="McInerney M.J."/>
            <person name="Morrison M."/>
            <person name="Plugge C."/>
            <person name="Rohlin L."/>
            <person name="Scholten J."/>
            <person name="Sieber J."/>
            <person name="Stams A.J.M."/>
            <person name="Worm P."/>
            <person name="Henstra A.M."/>
            <person name="Richardson P."/>
        </authorList>
    </citation>
    <scope>NUCLEOTIDE SEQUENCE [LARGE SCALE GENOMIC DNA]</scope>
    <source>
        <strain evidence="3">DSM 10017 / MPOB</strain>
    </source>
</reference>
<accession>A0LPC9</accession>
<dbReference type="STRING" id="335543.Sfum_3611"/>
<dbReference type="HOGENOM" id="CLU_1229373_0_0_7"/>
<sequence>MKTLLMLFLCLSMFPVGAPGAAEVIPPMKECMAAHGSQQEYLAVLKKYADPGIIRQAMGLLVIKNPSVMQTETRGSSVCYTVEGILVETSSEIPSDTTQVYKACWDNGKIVSLEFFGPKSRSTAEIIPEMRECMQSHDSREKYAAVIAKYADPGLIRRAMALLVIKEPSVIRVERDGAVITYTVQGRTVGTSNEIPADAVQVYRVAWKGGRIISLEFLGAAGAGR</sequence>
<evidence type="ECO:0000313" key="2">
    <source>
        <dbReference type="EMBL" id="ABK19281.1"/>
    </source>
</evidence>
<evidence type="ECO:0000313" key="3">
    <source>
        <dbReference type="Proteomes" id="UP000001784"/>
    </source>
</evidence>
<name>A0LPC9_SYNFM</name>
<evidence type="ECO:0008006" key="4">
    <source>
        <dbReference type="Google" id="ProtNLM"/>
    </source>
</evidence>
<evidence type="ECO:0000256" key="1">
    <source>
        <dbReference type="SAM" id="SignalP"/>
    </source>
</evidence>
<dbReference type="RefSeq" id="WP_011700406.1">
    <property type="nucleotide sequence ID" value="NC_008554.1"/>
</dbReference>
<dbReference type="KEGG" id="sfu:Sfum_3611"/>
<organism evidence="2 3">
    <name type="scientific">Syntrophobacter fumaroxidans (strain DSM 10017 / MPOB)</name>
    <dbReference type="NCBI Taxonomy" id="335543"/>
    <lineage>
        <taxon>Bacteria</taxon>
        <taxon>Pseudomonadati</taxon>
        <taxon>Thermodesulfobacteriota</taxon>
        <taxon>Syntrophobacteria</taxon>
        <taxon>Syntrophobacterales</taxon>
        <taxon>Syntrophobacteraceae</taxon>
        <taxon>Syntrophobacter</taxon>
    </lineage>
</organism>
<dbReference type="Proteomes" id="UP000001784">
    <property type="component" value="Chromosome"/>
</dbReference>